<evidence type="ECO:0000313" key="1">
    <source>
        <dbReference type="EMBL" id="QHP83750.1"/>
    </source>
</evidence>
<keyword evidence="2" id="KW-1185">Reference proteome</keyword>
<organism evidence="1 2">
    <name type="scientific">Chlamydia suis</name>
    <dbReference type="NCBI Taxonomy" id="83559"/>
    <lineage>
        <taxon>Bacteria</taxon>
        <taxon>Pseudomonadati</taxon>
        <taxon>Chlamydiota</taxon>
        <taxon>Chlamydiia</taxon>
        <taxon>Chlamydiales</taxon>
        <taxon>Chlamydiaceae</taxon>
        <taxon>Chlamydia/Chlamydophila group</taxon>
        <taxon>Chlamydia</taxon>
    </lineage>
</organism>
<gene>
    <name evidence="1" type="primary">hypothetical protein</name>
    <name evidence="1" type="ORF">Chls_875</name>
</gene>
<dbReference type="EMBL" id="CP035278">
    <property type="protein sequence ID" value="QHP83750.1"/>
    <property type="molecule type" value="Genomic_DNA"/>
</dbReference>
<proteinExistence type="predicted"/>
<sequence length="38" mass="4449">MEENLISLSKKIKGTGYQRRAIFTIRKARFIADKKSCF</sequence>
<accession>A0ABX6ITT3</accession>
<dbReference type="Proteomes" id="UP000512184">
    <property type="component" value="Chromosome"/>
</dbReference>
<evidence type="ECO:0000313" key="2">
    <source>
        <dbReference type="Proteomes" id="UP000512184"/>
    </source>
</evidence>
<name>A0ABX6ITT3_9CHLA</name>
<protein>
    <recommendedName>
        <fullName evidence="3">Transposase</fullName>
    </recommendedName>
</protein>
<reference evidence="1" key="1">
    <citation type="submission" date="2019-01" db="EMBL/GenBank/DDBJ databases">
        <title>Whole genome sequencing and annotation enables comparative genome analysis that reveals unique features of the Chlamydia suis R19 Genome.</title>
        <authorList>
            <person name="Dimond Z.E."/>
        </authorList>
    </citation>
    <scope>NUCLEOTIDE SEQUENCE [LARGE SCALE GENOMIC DNA]</scope>
    <source>
        <strain evidence="1">R19</strain>
    </source>
</reference>
<evidence type="ECO:0008006" key="3">
    <source>
        <dbReference type="Google" id="ProtNLM"/>
    </source>
</evidence>